<evidence type="ECO:0000259" key="8">
    <source>
        <dbReference type="PROSITE" id="PS50850"/>
    </source>
</evidence>
<dbReference type="PROSITE" id="PS00217">
    <property type="entry name" value="SUGAR_TRANSPORT_2"/>
    <property type="match status" value="1"/>
</dbReference>
<evidence type="ECO:0000313" key="10">
    <source>
        <dbReference type="Proteomes" id="UP000283709"/>
    </source>
</evidence>
<evidence type="ECO:0000256" key="7">
    <source>
        <dbReference type="SAM" id="Phobius"/>
    </source>
</evidence>
<feature type="transmembrane region" description="Helical" evidence="7">
    <location>
        <begin position="180"/>
        <end position="201"/>
    </location>
</feature>
<feature type="transmembrane region" description="Helical" evidence="7">
    <location>
        <begin position="122"/>
        <end position="142"/>
    </location>
</feature>
<feature type="transmembrane region" description="Helical" evidence="7">
    <location>
        <begin position="361"/>
        <end position="378"/>
    </location>
</feature>
<dbReference type="Pfam" id="PF00083">
    <property type="entry name" value="Sugar_tr"/>
    <property type="match status" value="1"/>
</dbReference>
<feature type="transmembrane region" description="Helical" evidence="7">
    <location>
        <begin position="449"/>
        <end position="470"/>
    </location>
</feature>
<feature type="transmembrane region" description="Helical" evidence="7">
    <location>
        <begin position="293"/>
        <end position="314"/>
    </location>
</feature>
<evidence type="ECO:0000256" key="4">
    <source>
        <dbReference type="ARBA" id="ARBA00022692"/>
    </source>
</evidence>
<gene>
    <name evidence="9" type="ORF">BCY88_09830</name>
</gene>
<dbReference type="InterPro" id="IPR005829">
    <property type="entry name" value="Sugar_transporter_CS"/>
</dbReference>
<proteinExistence type="inferred from homology"/>
<feature type="transmembrane region" description="Helical" evidence="7">
    <location>
        <begin position="45"/>
        <end position="74"/>
    </location>
</feature>
<evidence type="ECO:0000256" key="1">
    <source>
        <dbReference type="ARBA" id="ARBA00004141"/>
    </source>
</evidence>
<dbReference type="Gene3D" id="1.20.1250.20">
    <property type="entry name" value="MFS general substrate transporter like domains"/>
    <property type="match status" value="1"/>
</dbReference>
<dbReference type="PROSITE" id="PS50850">
    <property type="entry name" value="MFS"/>
    <property type="match status" value="1"/>
</dbReference>
<evidence type="ECO:0000256" key="3">
    <source>
        <dbReference type="ARBA" id="ARBA00022448"/>
    </source>
</evidence>
<dbReference type="GO" id="GO:0016020">
    <property type="term" value="C:membrane"/>
    <property type="evidence" value="ECO:0007669"/>
    <property type="project" value="UniProtKB-SubCell"/>
</dbReference>
<comment type="similarity">
    <text evidence="2">Belongs to the major facilitator superfamily. Sugar transporter (TC 2.A.1.1) family.</text>
</comment>
<comment type="subcellular location">
    <subcellularLocation>
        <location evidence="1">Membrane</location>
        <topology evidence="1">Multi-pass membrane protein</topology>
    </subcellularLocation>
</comment>
<dbReference type="EMBL" id="MCAS01000056">
    <property type="protein sequence ID" value="RKF33354.1"/>
    <property type="molecule type" value="Genomic_DNA"/>
</dbReference>
<evidence type="ECO:0000256" key="2">
    <source>
        <dbReference type="ARBA" id="ARBA00010992"/>
    </source>
</evidence>
<organism evidence="9 10">
    <name type="scientific">Paraburkholderia fungorum</name>
    <dbReference type="NCBI Taxonomy" id="134537"/>
    <lineage>
        <taxon>Bacteria</taxon>
        <taxon>Pseudomonadati</taxon>
        <taxon>Pseudomonadota</taxon>
        <taxon>Betaproteobacteria</taxon>
        <taxon>Burkholderiales</taxon>
        <taxon>Burkholderiaceae</taxon>
        <taxon>Paraburkholderia</taxon>
    </lineage>
</organism>
<dbReference type="PANTHER" id="PTHR23511">
    <property type="entry name" value="SYNAPTIC VESICLE GLYCOPROTEIN 2"/>
    <property type="match status" value="1"/>
</dbReference>
<dbReference type="InterPro" id="IPR020846">
    <property type="entry name" value="MFS_dom"/>
</dbReference>
<evidence type="ECO:0000256" key="5">
    <source>
        <dbReference type="ARBA" id="ARBA00022989"/>
    </source>
</evidence>
<dbReference type="AlphaFoldDB" id="A0A3R7E2E7"/>
<feature type="transmembrane region" description="Helical" evidence="7">
    <location>
        <begin position="423"/>
        <end position="443"/>
    </location>
</feature>
<dbReference type="GO" id="GO:0022857">
    <property type="term" value="F:transmembrane transporter activity"/>
    <property type="evidence" value="ECO:0007669"/>
    <property type="project" value="InterPro"/>
</dbReference>
<dbReference type="OrthoDB" id="3252866at2"/>
<sequence length="483" mass="52604">MSSTHNSIGSPVGATDIDQIRVIEANETTGMIGARLDRLPVSRSVWMLVLLISLGGFFEFYELFSTAYIAPGIIRSGVLTATTTNFLSMSGIASFIAAAFTGLLVGTLFFGAIADKFGRRSVFTFALLWYTVSAAIMAFQTTALGLNFWRFMVGIGLGVELVTIDSYLSEIVPKHIRGRAFAFNQFITYLAVPVIACLAWQLVPLAPFGLDGWRWVVLIGSVGAVAIWVIRRRIPESPRWLAAHGESKKAELIVAELERRAERETGKPLPTLEAASGEVVETGQFWEIFSRPFLSRTVMLSFFHVFQTIGLYGFSNWVPSFLIKQGFEVTTSLGYTLGITLVMPCGPLIALLYGDRFERKWQIVVSSLLVAGAGLLFAEARNPIFIVTTGALVTLGATTLSYNFHAYQSELYPTRIRARAIGFVYSWSRLSGIFSGFLVSYALNRAGVSGALLLIAASMGMVALSIAVLGPSTKGRSLESLAT</sequence>
<dbReference type="InterPro" id="IPR036259">
    <property type="entry name" value="MFS_trans_sf"/>
</dbReference>
<feature type="transmembrane region" description="Helical" evidence="7">
    <location>
        <begin position="86"/>
        <end position="110"/>
    </location>
</feature>
<dbReference type="Proteomes" id="UP000283709">
    <property type="component" value="Unassembled WGS sequence"/>
</dbReference>
<feature type="transmembrane region" description="Helical" evidence="7">
    <location>
        <begin position="213"/>
        <end position="230"/>
    </location>
</feature>
<dbReference type="RefSeq" id="WP_120348471.1">
    <property type="nucleotide sequence ID" value="NZ_MCAS01000056.1"/>
</dbReference>
<comment type="caution">
    <text evidence="9">The sequence shown here is derived from an EMBL/GenBank/DDBJ whole genome shotgun (WGS) entry which is preliminary data.</text>
</comment>
<feature type="transmembrane region" description="Helical" evidence="7">
    <location>
        <begin position="148"/>
        <end position="168"/>
    </location>
</feature>
<keyword evidence="5 7" id="KW-1133">Transmembrane helix</keyword>
<protein>
    <submittedName>
        <fullName evidence="9">MFS transporter</fullName>
    </submittedName>
</protein>
<name>A0A3R7E2E7_9BURK</name>
<dbReference type="InterPro" id="IPR005828">
    <property type="entry name" value="MFS_sugar_transport-like"/>
</dbReference>
<evidence type="ECO:0000256" key="6">
    <source>
        <dbReference type="ARBA" id="ARBA00023136"/>
    </source>
</evidence>
<feature type="domain" description="Major facilitator superfamily (MFS) profile" evidence="8">
    <location>
        <begin position="48"/>
        <end position="474"/>
    </location>
</feature>
<dbReference type="SUPFAM" id="SSF103473">
    <property type="entry name" value="MFS general substrate transporter"/>
    <property type="match status" value="1"/>
</dbReference>
<keyword evidence="4 7" id="KW-0812">Transmembrane</keyword>
<keyword evidence="6 7" id="KW-0472">Membrane</keyword>
<dbReference type="PANTHER" id="PTHR23511:SF34">
    <property type="entry name" value="SYNAPTIC VESICLE GLYCOPROTEIN 2"/>
    <property type="match status" value="1"/>
</dbReference>
<reference evidence="9 10" key="1">
    <citation type="submission" date="2016-07" db="EMBL/GenBank/DDBJ databases">
        <title>Genome analysis of Burkholderia fungorum ES3-20.</title>
        <authorList>
            <person name="Xu D."/>
            <person name="Yao R."/>
            <person name="Zheng S."/>
        </authorList>
    </citation>
    <scope>NUCLEOTIDE SEQUENCE [LARGE SCALE GENOMIC DNA]</scope>
    <source>
        <strain evidence="9 10">ES3-20</strain>
    </source>
</reference>
<keyword evidence="3" id="KW-0813">Transport</keyword>
<evidence type="ECO:0000313" key="9">
    <source>
        <dbReference type="EMBL" id="RKF33354.1"/>
    </source>
</evidence>
<accession>A0A3R7E2E7</accession>
<feature type="transmembrane region" description="Helical" evidence="7">
    <location>
        <begin position="334"/>
        <end position="354"/>
    </location>
</feature>
<feature type="transmembrane region" description="Helical" evidence="7">
    <location>
        <begin position="384"/>
        <end position="402"/>
    </location>
</feature>
<dbReference type="CDD" id="cd17316">
    <property type="entry name" value="MFS_SV2_like"/>
    <property type="match status" value="1"/>
</dbReference>